<dbReference type="Pfam" id="PF01872">
    <property type="entry name" value="RibD_C"/>
    <property type="match status" value="1"/>
</dbReference>
<dbReference type="InterPro" id="IPR024072">
    <property type="entry name" value="DHFR-like_dom_sf"/>
</dbReference>
<gene>
    <name evidence="2" type="ORF">JCM19237_5897</name>
</gene>
<dbReference type="PANTHER" id="PTHR38011:SF11">
    <property type="entry name" value="2,5-DIAMINO-6-RIBOSYLAMINO-4(3H)-PYRIMIDINONE 5'-PHOSPHATE REDUCTASE"/>
    <property type="match status" value="1"/>
</dbReference>
<dbReference type="PANTHER" id="PTHR38011">
    <property type="entry name" value="DIHYDROFOLATE REDUCTASE FAMILY PROTEIN (AFU_ORTHOLOGUE AFUA_8G06820)"/>
    <property type="match status" value="1"/>
</dbReference>
<evidence type="ECO:0000259" key="1">
    <source>
        <dbReference type="Pfam" id="PF01872"/>
    </source>
</evidence>
<organism evidence="2 3">
    <name type="scientific">Photobacterium aphoticum</name>
    <dbReference type="NCBI Taxonomy" id="754436"/>
    <lineage>
        <taxon>Bacteria</taxon>
        <taxon>Pseudomonadati</taxon>
        <taxon>Pseudomonadota</taxon>
        <taxon>Gammaproteobacteria</taxon>
        <taxon>Vibrionales</taxon>
        <taxon>Vibrionaceae</taxon>
        <taxon>Photobacterium</taxon>
    </lineage>
</organism>
<name>A0A090QMJ8_9GAMM</name>
<dbReference type="EMBL" id="BBMN01000001">
    <property type="protein sequence ID" value="GAL03004.1"/>
    <property type="molecule type" value="Genomic_DNA"/>
</dbReference>
<proteinExistence type="predicted"/>
<dbReference type="Gene3D" id="3.40.430.10">
    <property type="entry name" value="Dihydrofolate Reductase, subunit A"/>
    <property type="match status" value="1"/>
</dbReference>
<dbReference type="STRING" id="754436.JCM19237_5897"/>
<dbReference type="eggNOG" id="COG0262">
    <property type="taxonomic scope" value="Bacteria"/>
</dbReference>
<feature type="domain" description="Bacterial bifunctional deaminase-reductase C-terminal" evidence="1">
    <location>
        <begin position="4"/>
        <end position="166"/>
    </location>
</feature>
<dbReference type="Proteomes" id="UP000029227">
    <property type="component" value="Unassembled WGS sequence"/>
</dbReference>
<dbReference type="AlphaFoldDB" id="A0A090QMJ8"/>
<comment type="caution">
    <text evidence="2">The sequence shown here is derived from an EMBL/GenBank/DDBJ whole genome shotgun (WGS) entry which is preliminary data.</text>
</comment>
<dbReference type="InterPro" id="IPR002734">
    <property type="entry name" value="RibDG_C"/>
</dbReference>
<dbReference type="InterPro" id="IPR050765">
    <property type="entry name" value="Riboflavin_Biosynth_HTPR"/>
</dbReference>
<evidence type="ECO:0000313" key="3">
    <source>
        <dbReference type="Proteomes" id="UP000029227"/>
    </source>
</evidence>
<evidence type="ECO:0000313" key="2">
    <source>
        <dbReference type="EMBL" id="GAL03004.1"/>
    </source>
</evidence>
<reference evidence="2 3" key="1">
    <citation type="journal article" date="2014" name="Genome Announc.">
        <title>Draft Genome Sequences of Two Vibrionaceae Species, Vibrio ponticus C121 and Photobacterium aphoticum C119, Isolated as Coral Reef Microbiota.</title>
        <authorList>
            <person name="Al-saari N."/>
            <person name="Meirelles P.M."/>
            <person name="Mino S."/>
            <person name="Suda W."/>
            <person name="Oshima K."/>
            <person name="Hattori M."/>
            <person name="Ohkuma M."/>
            <person name="Thompson F.L."/>
            <person name="Gomez-Gil B."/>
            <person name="Sawabe T."/>
            <person name="Sawabe T."/>
        </authorList>
    </citation>
    <scope>NUCLEOTIDE SEQUENCE [LARGE SCALE GENOMIC DNA]</scope>
    <source>
        <strain evidence="2 3">JCM 19237</strain>
    </source>
</reference>
<accession>A0A090QMJ8</accession>
<sequence>MSNIVFIATSLDGYIADKQGSIDWLHAIPNPDNVDMGFGSLMSRIDAIVMGRNTFDIVRSFDCDWPYPKPVCVLSNTLETVPEGYEDKIFLMKGTPEAILPQLHQQGLHNLYIDGGVTIQHFLQADCIDELIITTIPVLLGGGAPLFGDLANPLHFRLQKSEVFLDTIVQNHFVRQR</sequence>
<dbReference type="GO" id="GO:0009231">
    <property type="term" value="P:riboflavin biosynthetic process"/>
    <property type="evidence" value="ECO:0007669"/>
    <property type="project" value="InterPro"/>
</dbReference>
<protein>
    <submittedName>
        <fullName evidence="2">Dihydrofolate reductase homolog</fullName>
    </submittedName>
</protein>
<dbReference type="GO" id="GO:0008703">
    <property type="term" value="F:5-amino-6-(5-phosphoribosylamino)uracil reductase activity"/>
    <property type="evidence" value="ECO:0007669"/>
    <property type="project" value="InterPro"/>
</dbReference>
<dbReference type="SUPFAM" id="SSF53597">
    <property type="entry name" value="Dihydrofolate reductase-like"/>
    <property type="match status" value="1"/>
</dbReference>